<evidence type="ECO:0000256" key="1">
    <source>
        <dbReference type="SAM" id="MobiDB-lite"/>
    </source>
</evidence>
<dbReference type="EMBL" id="JANVAD010000014">
    <property type="protein sequence ID" value="MCS6524280.1"/>
    <property type="molecule type" value="Genomic_DNA"/>
</dbReference>
<accession>A0ABT2HLX9</accession>
<evidence type="ECO:0000313" key="3">
    <source>
        <dbReference type="Proteomes" id="UP001652264"/>
    </source>
</evidence>
<reference evidence="2 3" key="1">
    <citation type="submission" date="2022-08" db="EMBL/GenBank/DDBJ databases">
        <title>Taxonomy of Curtobacterium flaccumfaciens.</title>
        <authorList>
            <person name="Osdaghi E."/>
            <person name="Taghavi S.M."/>
            <person name="Hamidizade M."/>
            <person name="Abachi H."/>
            <person name="Fazliarab A."/>
            <person name="Baeyen S."/>
            <person name="Portier P."/>
            <person name="Van Vaerenbergh J."/>
            <person name="Jacques M.-A."/>
        </authorList>
    </citation>
    <scope>NUCLEOTIDE SEQUENCE [LARGE SCALE GENOMIC DNA]</scope>
    <source>
        <strain evidence="2 3">LMG8786T</strain>
    </source>
</reference>
<gene>
    <name evidence="2" type="ORF">NYQ28_17060</name>
</gene>
<organism evidence="2 3">
    <name type="scientific">Curtobacterium citreum</name>
    <dbReference type="NCBI Taxonomy" id="2036"/>
    <lineage>
        <taxon>Bacteria</taxon>
        <taxon>Bacillati</taxon>
        <taxon>Actinomycetota</taxon>
        <taxon>Actinomycetes</taxon>
        <taxon>Micrococcales</taxon>
        <taxon>Microbacteriaceae</taxon>
        <taxon>Curtobacterium</taxon>
    </lineage>
</organism>
<protein>
    <submittedName>
        <fullName evidence="2">Uncharacterized protein</fullName>
    </submittedName>
</protein>
<dbReference type="RefSeq" id="WP_141859559.1">
    <property type="nucleotide sequence ID" value="NZ_BMNV01000022.1"/>
</dbReference>
<evidence type="ECO:0000313" key="2">
    <source>
        <dbReference type="EMBL" id="MCS6524280.1"/>
    </source>
</evidence>
<name>A0ABT2HLX9_9MICO</name>
<dbReference type="Proteomes" id="UP001652264">
    <property type="component" value="Unassembled WGS sequence"/>
</dbReference>
<comment type="caution">
    <text evidence="2">The sequence shown here is derived from an EMBL/GenBank/DDBJ whole genome shotgun (WGS) entry which is preliminary data.</text>
</comment>
<dbReference type="GeneID" id="95322440"/>
<proteinExistence type="predicted"/>
<sequence>MMHTATDVLGRGPKTRTTYAPPIRPDALPVTAAEWRRRAGLADPSALAAVVRLRAAGSGSEPSYADFFEATR</sequence>
<feature type="region of interest" description="Disordered" evidence="1">
    <location>
        <begin position="1"/>
        <end position="23"/>
    </location>
</feature>
<keyword evidence="3" id="KW-1185">Reference proteome</keyword>